<feature type="compositionally biased region" description="Low complexity" evidence="2">
    <location>
        <begin position="120"/>
        <end position="144"/>
    </location>
</feature>
<proteinExistence type="predicted"/>
<feature type="compositionally biased region" description="Basic and acidic residues" evidence="2">
    <location>
        <begin position="58"/>
        <end position="75"/>
    </location>
</feature>
<gene>
    <name evidence="3" type="ORF">PHYBOEH_008740</name>
</gene>
<evidence type="ECO:0000256" key="2">
    <source>
        <dbReference type="SAM" id="MobiDB-lite"/>
    </source>
</evidence>
<feature type="compositionally biased region" description="Polar residues" evidence="2">
    <location>
        <begin position="180"/>
        <end position="198"/>
    </location>
</feature>
<keyword evidence="1" id="KW-0175">Coiled coil</keyword>
<feature type="compositionally biased region" description="Acidic residues" evidence="2">
    <location>
        <begin position="200"/>
        <end position="209"/>
    </location>
</feature>
<dbReference type="Proteomes" id="UP000693981">
    <property type="component" value="Unassembled WGS sequence"/>
</dbReference>
<feature type="coiled-coil region" evidence="1">
    <location>
        <begin position="936"/>
        <end position="1065"/>
    </location>
</feature>
<keyword evidence="4" id="KW-1185">Reference proteome</keyword>
<feature type="region of interest" description="Disordered" evidence="2">
    <location>
        <begin position="117"/>
        <end position="150"/>
    </location>
</feature>
<comment type="caution">
    <text evidence="3">The sequence shown here is derived from an EMBL/GenBank/DDBJ whole genome shotgun (WGS) entry which is preliminary data.</text>
</comment>
<dbReference type="AlphaFoldDB" id="A0A8T1X0X6"/>
<feature type="region of interest" description="Disordered" evidence="2">
    <location>
        <begin position="1"/>
        <end position="85"/>
    </location>
</feature>
<dbReference type="EMBL" id="JAGDFL010000052">
    <property type="protein sequence ID" value="KAG7399505.1"/>
    <property type="molecule type" value="Genomic_DNA"/>
</dbReference>
<reference evidence="3" key="1">
    <citation type="submission" date="2021-02" db="EMBL/GenBank/DDBJ databases">
        <authorList>
            <person name="Palmer J.M."/>
        </authorList>
    </citation>
    <scope>NUCLEOTIDE SEQUENCE</scope>
    <source>
        <strain evidence="3">SCRP23</strain>
    </source>
</reference>
<feature type="coiled-coil region" evidence="1">
    <location>
        <begin position="696"/>
        <end position="730"/>
    </location>
</feature>
<evidence type="ECO:0000313" key="3">
    <source>
        <dbReference type="EMBL" id="KAG7399505.1"/>
    </source>
</evidence>
<feature type="region of interest" description="Disordered" evidence="2">
    <location>
        <begin position="223"/>
        <end position="247"/>
    </location>
</feature>
<feature type="coiled-coil region" evidence="1">
    <location>
        <begin position="261"/>
        <end position="452"/>
    </location>
</feature>
<feature type="coiled-coil region" evidence="1">
    <location>
        <begin position="478"/>
        <end position="533"/>
    </location>
</feature>
<feature type="coiled-coil region" evidence="1">
    <location>
        <begin position="566"/>
        <end position="618"/>
    </location>
</feature>
<organism evidence="3 4">
    <name type="scientific">Phytophthora boehmeriae</name>
    <dbReference type="NCBI Taxonomy" id="109152"/>
    <lineage>
        <taxon>Eukaryota</taxon>
        <taxon>Sar</taxon>
        <taxon>Stramenopiles</taxon>
        <taxon>Oomycota</taxon>
        <taxon>Peronosporomycetes</taxon>
        <taxon>Peronosporales</taxon>
        <taxon>Peronosporaceae</taxon>
        <taxon>Phytophthora</taxon>
    </lineage>
</organism>
<feature type="compositionally biased region" description="Polar residues" evidence="2">
    <location>
        <begin position="17"/>
        <end position="28"/>
    </location>
</feature>
<evidence type="ECO:0000313" key="4">
    <source>
        <dbReference type="Proteomes" id="UP000693981"/>
    </source>
</evidence>
<accession>A0A8T1X0X6</accession>
<feature type="region of interest" description="Disordered" evidence="2">
    <location>
        <begin position="180"/>
        <end position="209"/>
    </location>
</feature>
<sequence length="1146" mass="131979">MSATASSPPVQEEVQDTGATSPNAQIPPTTSPPQLELSLDDLSQDDKRNDEDETNDASEQKESCEEKESLQRKQEQAACGSADRDAKYMETRLQRNLKQQQAHYARQRRLFEDLRAGRTSTQSECSPDSDSSNASRSSRELSSSPGEGHERLARYCTLPPRKHPMAAMCRLQTVGITNNGSRAHQMVSPTRYRSLSPENDQNDDDDDDSNAQAMLRRIKDKARSEFHRHRLPSEGSPIAVSSSTSHSDRMVKAPAEFLVEMQQQEVSNDALRRQLDLLRRLQLENNRFRQESRTLRERNEILRERDQVREREMKRLRDEATELDARVQRDQTSLASAAQLTHKLKVVQKRLAVAQSENHDLQTALQEARDAFDQLQAESQAKTSDLEMEVKRWKRNTKQLRQEENRTGEEVETYKKTIAALEEDAAKRRSRLKDAKREIIDAKHNIAELSTLIEEKTAHCESIENSAAACVERMSVGMEELQKSLAQECEKHKKAEVTCSTQQMQLERQQAENAMLLDRQKELERQLTLFQEKWKERKQVHHEQLRRQTTQIEEYATRHKKDASTIGQIRKEHEALEAQLAEVKSTASKLKTEVADEARAVQAQVEILRKYVQNASQEQSSSTNTVEDTLLPFESQADSGRSQHEGIWREIPELQVIQGAMSALRNEMMNIVNETQRSRHLMRQQGRKLALALERTEELEHLHAEDAAKIKELREQRMLVEQAREIVSQEKIEVLKWSEQTCAKNESLEAELKKCSQLVFHSQKLLLQALKSDSSWSERDESKAGKTESLRRSFSALEKNVNSLVSQRDHWRLESEKRTREVQEAQTQLSALGRELDAKDNEFKKTLKEIESLHTKHAEEQKLHFEQCIADMDKERTTLTNKLKEESARVAEEEIPTVALIRKRILALGKRVEDLHFQRNSLQKENYEFQFQLEQQATTLSEMAALQKKLASLQEELAALHNENDQKLQRKQVEHEAKNQEVLAKEKELLDAQKKVEILETEVSSLHDEISRTESERVTLQLEVEKLKSLSVEEEEKADTSKAAARRQEEEVKSLKQAVKKAHELYQKVSCQLEKEVQDKAALKTVVEHLKHQHDKRGLFRFDVVFSTYQGKPEFISQPRLLQPESHPSFNNEGKEKDIICAVAGN</sequence>
<name>A0A8T1X0X6_9STRA</name>
<protein>
    <submittedName>
        <fullName evidence="3">Uncharacterized protein</fullName>
    </submittedName>
</protein>
<evidence type="ECO:0000256" key="1">
    <source>
        <dbReference type="SAM" id="Coils"/>
    </source>
</evidence>
<dbReference type="OrthoDB" id="75762at2759"/>